<dbReference type="RefSeq" id="XP_007410049.1">
    <property type="nucleotide sequence ID" value="XM_007409987.1"/>
</dbReference>
<reference evidence="3" key="1">
    <citation type="journal article" date="2011" name="Proc. Natl. Acad. Sci. U.S.A.">
        <title>Obligate biotrophy features unraveled by the genomic analysis of rust fungi.</title>
        <authorList>
            <person name="Duplessis S."/>
            <person name="Cuomo C.A."/>
            <person name="Lin Y.-C."/>
            <person name="Aerts A."/>
            <person name="Tisserant E."/>
            <person name="Veneault-Fourrey C."/>
            <person name="Joly D.L."/>
            <person name="Hacquard S."/>
            <person name="Amselem J."/>
            <person name="Cantarel B.L."/>
            <person name="Chiu R."/>
            <person name="Coutinho P.M."/>
            <person name="Feau N."/>
            <person name="Field M."/>
            <person name="Frey P."/>
            <person name="Gelhaye E."/>
            <person name="Goldberg J."/>
            <person name="Grabherr M.G."/>
            <person name="Kodira C.D."/>
            <person name="Kohler A."/>
            <person name="Kuees U."/>
            <person name="Lindquist E.A."/>
            <person name="Lucas S.M."/>
            <person name="Mago R."/>
            <person name="Mauceli E."/>
            <person name="Morin E."/>
            <person name="Murat C."/>
            <person name="Pangilinan J.L."/>
            <person name="Park R."/>
            <person name="Pearson M."/>
            <person name="Quesneville H."/>
            <person name="Rouhier N."/>
            <person name="Sakthikumar S."/>
            <person name="Salamov A.A."/>
            <person name="Schmutz J."/>
            <person name="Selles B."/>
            <person name="Shapiro H."/>
            <person name="Tanguay P."/>
            <person name="Tuskan G.A."/>
            <person name="Henrissat B."/>
            <person name="Van de Peer Y."/>
            <person name="Rouze P."/>
            <person name="Ellis J.G."/>
            <person name="Dodds P.N."/>
            <person name="Schein J.E."/>
            <person name="Zhong S."/>
            <person name="Hamelin R.C."/>
            <person name="Grigoriev I.V."/>
            <person name="Szabo L.J."/>
            <person name="Martin F."/>
        </authorList>
    </citation>
    <scope>NUCLEOTIDE SEQUENCE [LARGE SCALE GENOMIC DNA]</scope>
    <source>
        <strain evidence="3">98AG31 / pathotype 3-4-7</strain>
    </source>
</reference>
<dbReference type="EMBL" id="GL883107">
    <property type="protein sequence ID" value="EGG06609.1"/>
    <property type="molecule type" value="Genomic_DNA"/>
</dbReference>
<gene>
    <name evidence="2" type="ORF">MELLADRAFT_106552</name>
</gene>
<proteinExistence type="predicted"/>
<organism evidence="3">
    <name type="scientific">Melampsora larici-populina (strain 98AG31 / pathotype 3-4-7)</name>
    <name type="common">Poplar leaf rust fungus</name>
    <dbReference type="NCBI Taxonomy" id="747676"/>
    <lineage>
        <taxon>Eukaryota</taxon>
        <taxon>Fungi</taxon>
        <taxon>Dikarya</taxon>
        <taxon>Basidiomycota</taxon>
        <taxon>Pucciniomycotina</taxon>
        <taxon>Pucciniomycetes</taxon>
        <taxon>Pucciniales</taxon>
        <taxon>Melampsoraceae</taxon>
        <taxon>Melampsora</taxon>
    </lineage>
</organism>
<dbReference type="GeneID" id="18922917"/>
<feature type="region of interest" description="Disordered" evidence="1">
    <location>
        <begin position="56"/>
        <end position="137"/>
    </location>
</feature>
<feature type="compositionally biased region" description="Basic residues" evidence="1">
    <location>
        <begin position="84"/>
        <end position="107"/>
    </location>
</feature>
<dbReference type="Proteomes" id="UP000001072">
    <property type="component" value="Unassembled WGS sequence"/>
</dbReference>
<sequence>MSFLEQLDQTNNQLNQDQTQLNQDLNQQNTPRDNTNQPNVDQINQNEDRILTRAEAAAKGIQPSSRLLTPKRGTNGRITGRKSNGSRRRPVGIKKAKGIRKEHKKKNENKQNEDKEDQLEDHQSGDQETEEWGGIGDVGMEIVEEEGIKEGNDGGQFVQSEFNVAVHIDIRKT</sequence>
<evidence type="ECO:0000256" key="1">
    <source>
        <dbReference type="SAM" id="MobiDB-lite"/>
    </source>
</evidence>
<dbReference type="InParanoid" id="F4RLV7"/>
<dbReference type="HOGENOM" id="CLU_1518207_0_0_1"/>
<evidence type="ECO:0000313" key="2">
    <source>
        <dbReference type="EMBL" id="EGG06609.1"/>
    </source>
</evidence>
<accession>F4RLV7</accession>
<name>F4RLV7_MELLP</name>
<dbReference type="VEuPathDB" id="FungiDB:MELLADRAFT_106552"/>
<evidence type="ECO:0000313" key="3">
    <source>
        <dbReference type="Proteomes" id="UP000001072"/>
    </source>
</evidence>
<protein>
    <submittedName>
        <fullName evidence="2">Uncharacterized protein</fullName>
    </submittedName>
</protein>
<keyword evidence="3" id="KW-1185">Reference proteome</keyword>
<dbReference type="KEGG" id="mlr:MELLADRAFT_106552"/>
<dbReference type="AlphaFoldDB" id="F4RLV7"/>